<comment type="caution">
    <text evidence="1">The sequence shown here is derived from an EMBL/GenBank/DDBJ whole genome shotgun (WGS) entry which is preliminary data.</text>
</comment>
<name>A0A8I1E9N9_9PSED</name>
<organism evidence="1 2">
    <name type="scientific">Pseudomonas rhodesiae</name>
    <dbReference type="NCBI Taxonomy" id="76760"/>
    <lineage>
        <taxon>Bacteria</taxon>
        <taxon>Pseudomonadati</taxon>
        <taxon>Pseudomonadota</taxon>
        <taxon>Gammaproteobacteria</taxon>
        <taxon>Pseudomonadales</taxon>
        <taxon>Pseudomonadaceae</taxon>
        <taxon>Pseudomonas</taxon>
    </lineage>
</organism>
<dbReference type="RefSeq" id="WP_169903382.1">
    <property type="nucleotide sequence ID" value="NZ_JAAQXE010000012.1"/>
</dbReference>
<proteinExistence type="predicted"/>
<reference evidence="1" key="1">
    <citation type="submission" date="2020-12" db="EMBL/GenBank/DDBJ databases">
        <title>Comparative genomic insights into the epidemiology and virulence of plant pathogenic Pseudomonads from Turkey.</title>
        <authorList>
            <person name="Dillon M."/>
            <person name="Ruiz-Bedoya T."/>
            <person name="Bendalovic-Torma C."/>
            <person name="Guttman K.M."/>
            <person name="Kwak H."/>
            <person name="Middleton M.A."/>
            <person name="Wang P.W."/>
            <person name="Horuz S."/>
            <person name="Aysan Y."/>
            <person name="Guttman D.S."/>
        </authorList>
    </citation>
    <scope>NUCLEOTIDE SEQUENCE</scope>
    <source>
        <strain evidence="1">S5_IA_3a</strain>
    </source>
</reference>
<dbReference type="EMBL" id="JAEILH010000058">
    <property type="protein sequence ID" value="MBI6627691.1"/>
    <property type="molecule type" value="Genomic_DNA"/>
</dbReference>
<evidence type="ECO:0000313" key="2">
    <source>
        <dbReference type="Proteomes" id="UP000645865"/>
    </source>
</evidence>
<protein>
    <submittedName>
        <fullName evidence="1">Uncharacterized protein</fullName>
    </submittedName>
</protein>
<evidence type="ECO:0000313" key="1">
    <source>
        <dbReference type="EMBL" id="MBI6627691.1"/>
    </source>
</evidence>
<dbReference type="AlphaFoldDB" id="A0A8I1E9N9"/>
<accession>A0A8I1E9N9</accession>
<dbReference type="Proteomes" id="UP000645865">
    <property type="component" value="Unassembled WGS sequence"/>
</dbReference>
<gene>
    <name evidence="1" type="ORF">YA0853_29135</name>
</gene>
<sequence length="110" mass="12523">MKMICVPLTLEAMRLLDINDCPDSLLETIHLTDEDYKKLLISGAVETINNTLGKIIDDYEDESINTNEDLIKALAIFKDHLTPENSSIMKKLIHLNTIAIKNHTGLFFFF</sequence>